<dbReference type="PANTHER" id="PTHR12736">
    <property type="entry name" value="LANC-LIKE PROTEIN"/>
    <property type="match status" value="1"/>
</dbReference>
<evidence type="ECO:0008006" key="3">
    <source>
        <dbReference type="Google" id="ProtNLM"/>
    </source>
</evidence>
<proteinExistence type="predicted"/>
<accession>A0A918N3Y8</accession>
<name>A0A918N3Y8_9FLAO</name>
<evidence type="ECO:0000313" key="2">
    <source>
        <dbReference type="Proteomes" id="UP000601108"/>
    </source>
</evidence>
<dbReference type="EMBL" id="BMWS01000011">
    <property type="protein sequence ID" value="GGX17989.1"/>
    <property type="molecule type" value="Genomic_DNA"/>
</dbReference>
<comment type="caution">
    <text evidence="1">The sequence shown here is derived from an EMBL/GenBank/DDBJ whole genome shotgun (WGS) entry which is preliminary data.</text>
</comment>
<sequence length="654" mass="76075">MRKIKNIVYNEVLWIAEELIKNSKEDANGIYWETLHKQPYGQLYNQVNEEIYNGVSGISLFFISLYKYTKEDKYLQIAEKSLSWVIHYIKTLSTKYYTFYTGTVGVIYTLVKLYEATGNLSNLDTANTLFLELKNGILEEVELDDLLSGNAGNLFVITLLYTYTKDIEQEKVIKILIEKLLKNARISKYGLKWGYVSDTVDSLTGMSHGACGIAHVLLEVGEALDYPELKWVAEKAFAYEDEYYSVSLSSWVNMRITDNPKIKNLPIEQGLSYYLEQEEDVNAWAHGNSGIGLSRLNMYKIIKKKRYKKSAIRAITKTISDLKKNIERPNYTLSTGVGSWIELLLTASRVLKEKTLTKEAQNLVKKAIANRKNIGFYGSGWYIDKQDPALLVGVSGIGHLFLQILDKNMDSILLPKIKSKKQLPIESKITLECFKKKIYGKYVKRTIWFLESNDICVDIVYENGEQGFNSRGFTRKISALIKTLDTEKRKMAKDVFKLESTAIEMLVNSNYNIYREHKKEFFIEQLSKFNNLSPSLFHQYTFQISEHIKIVNCEWQWPLLDKNICLENRYIDRNTYPVLLRLGPQNIEEFHLNLLSTLLLDILKRPRTLYDLIELLKKKLDTHDEETLQNRLMQQLQYFMMQNFIETKEKMRAI</sequence>
<protein>
    <recommendedName>
        <fullName evidence="3">Lanthionine synthetase C-like protein</fullName>
    </recommendedName>
</protein>
<dbReference type="PANTHER" id="PTHR12736:SF7">
    <property type="entry name" value="LANC-LIKE PROTEIN 3"/>
    <property type="match status" value="1"/>
</dbReference>
<keyword evidence="2" id="KW-1185">Reference proteome</keyword>
<reference evidence="1 2" key="1">
    <citation type="journal article" date="2014" name="Int. J. Syst. Evol. Microbiol.">
        <title>Complete genome sequence of Corynebacterium casei LMG S-19264T (=DSM 44701T), isolated from a smear-ripened cheese.</title>
        <authorList>
            <consortium name="US DOE Joint Genome Institute (JGI-PGF)"/>
            <person name="Walter F."/>
            <person name="Albersmeier A."/>
            <person name="Kalinowski J."/>
            <person name="Ruckert C."/>
        </authorList>
    </citation>
    <scope>NUCLEOTIDE SEQUENCE [LARGE SCALE GENOMIC DNA]</scope>
    <source>
        <strain evidence="1 2">KCTC 12285</strain>
    </source>
</reference>
<dbReference type="GO" id="GO:0005975">
    <property type="term" value="P:carbohydrate metabolic process"/>
    <property type="evidence" value="ECO:0007669"/>
    <property type="project" value="InterPro"/>
</dbReference>
<dbReference type="SMART" id="SM01260">
    <property type="entry name" value="LANC_like"/>
    <property type="match status" value="1"/>
</dbReference>
<dbReference type="RefSeq" id="WP_027414347.1">
    <property type="nucleotide sequence ID" value="NZ_BMWS01000011.1"/>
</dbReference>
<dbReference type="GO" id="GO:0005886">
    <property type="term" value="C:plasma membrane"/>
    <property type="evidence" value="ECO:0007669"/>
    <property type="project" value="TreeGrafter"/>
</dbReference>
<dbReference type="PRINTS" id="PR01950">
    <property type="entry name" value="LANCSUPER"/>
</dbReference>
<dbReference type="Proteomes" id="UP000601108">
    <property type="component" value="Unassembled WGS sequence"/>
</dbReference>
<dbReference type="InterPro" id="IPR012341">
    <property type="entry name" value="6hp_glycosidase-like_sf"/>
</dbReference>
<organism evidence="1 2">
    <name type="scientific">Aquimarina muelleri</name>
    <dbReference type="NCBI Taxonomy" id="279356"/>
    <lineage>
        <taxon>Bacteria</taxon>
        <taxon>Pseudomonadati</taxon>
        <taxon>Bacteroidota</taxon>
        <taxon>Flavobacteriia</taxon>
        <taxon>Flavobacteriales</taxon>
        <taxon>Flavobacteriaceae</taxon>
        <taxon>Aquimarina</taxon>
    </lineage>
</organism>
<dbReference type="Gene3D" id="1.50.10.10">
    <property type="match status" value="1"/>
</dbReference>
<dbReference type="Pfam" id="PF05147">
    <property type="entry name" value="LANC_like"/>
    <property type="match status" value="1"/>
</dbReference>
<dbReference type="InterPro" id="IPR007822">
    <property type="entry name" value="LANC-like"/>
</dbReference>
<evidence type="ECO:0000313" key="1">
    <source>
        <dbReference type="EMBL" id="GGX17989.1"/>
    </source>
</evidence>
<dbReference type="AlphaFoldDB" id="A0A918N3Y8"/>
<dbReference type="GO" id="GO:0031179">
    <property type="term" value="P:peptide modification"/>
    <property type="evidence" value="ECO:0007669"/>
    <property type="project" value="InterPro"/>
</dbReference>
<dbReference type="SUPFAM" id="SSF158745">
    <property type="entry name" value="LanC-like"/>
    <property type="match status" value="1"/>
</dbReference>
<gene>
    <name evidence="1" type="ORF">GCM10007384_19320</name>
</gene>